<dbReference type="InterPro" id="IPR054828">
    <property type="entry name" value="Vit_B12_bind_prot"/>
</dbReference>
<dbReference type="CDD" id="cd01144">
    <property type="entry name" value="BtuF"/>
    <property type="match status" value="1"/>
</dbReference>
<gene>
    <name evidence="3" type="ordered locus">Hhal_1923</name>
</gene>
<name>A1WYC5_HALHL</name>
<accession>A1WYC5</accession>
<organism evidence="3 4">
    <name type="scientific">Halorhodospira halophila (strain DSM 244 / SL1)</name>
    <name type="common">Ectothiorhodospira halophila (strain DSM 244 / SL1)</name>
    <dbReference type="NCBI Taxonomy" id="349124"/>
    <lineage>
        <taxon>Bacteria</taxon>
        <taxon>Pseudomonadati</taxon>
        <taxon>Pseudomonadota</taxon>
        <taxon>Gammaproteobacteria</taxon>
        <taxon>Chromatiales</taxon>
        <taxon>Ectothiorhodospiraceae</taxon>
        <taxon>Halorhodospira</taxon>
    </lineage>
</organism>
<dbReference type="InterPro" id="IPR002491">
    <property type="entry name" value="ABC_transptr_periplasmic_BD"/>
</dbReference>
<dbReference type="Gene3D" id="3.40.50.1980">
    <property type="entry name" value="Nitrogenase molybdenum iron protein domain"/>
    <property type="match status" value="2"/>
</dbReference>
<dbReference type="PANTHER" id="PTHR30535">
    <property type="entry name" value="VITAMIN B12-BINDING PROTEIN"/>
    <property type="match status" value="1"/>
</dbReference>
<dbReference type="STRING" id="349124.Hhal_1923"/>
<feature type="domain" description="Fe/B12 periplasmic-binding" evidence="2">
    <location>
        <begin position="32"/>
        <end position="284"/>
    </location>
</feature>
<dbReference type="Proteomes" id="UP000000647">
    <property type="component" value="Chromosome"/>
</dbReference>
<evidence type="ECO:0000259" key="2">
    <source>
        <dbReference type="PROSITE" id="PS50983"/>
    </source>
</evidence>
<dbReference type="EMBL" id="CP000544">
    <property type="protein sequence ID" value="ABM62687.1"/>
    <property type="molecule type" value="Genomic_DNA"/>
</dbReference>
<dbReference type="KEGG" id="hha:Hhal_1923"/>
<dbReference type="NCBIfam" id="NF038402">
    <property type="entry name" value="TroA_like"/>
    <property type="match status" value="1"/>
</dbReference>
<sequence length="284" mass="31240">MLLAAWSPVHAGERCVEDDAGREVCLEAPAERIVALSPGATELLFAAGAGDHVVAAVSHADYPEAAEELPRVGTYDRLDMESILAKDPDLVVGWTSGNSSSQLERIEALGLPLYRSDPKVLDEIATSLERLGTLAGTEDEADAEAARFRDARDELEAEYADRDPVRVFYQIWPDPVMTVNDEQIISESIRICGGENVFGDLDSLTPRLDTESILAADPEAIVAGGMGEADDSWLEEWRRYDILEATAKDNLFFVEPSTIQRPTPRILEGTRVLCDKLQQARRNR</sequence>
<dbReference type="eggNOG" id="COG0614">
    <property type="taxonomic scope" value="Bacteria"/>
</dbReference>
<reference evidence="3 4" key="2">
    <citation type="journal article" date="2013" name="Stand. Genomic Sci.">
        <title>Complete genome sequence of Halorhodospira halophila SL1.</title>
        <authorList>
            <person name="Challacombe J.F."/>
            <person name="Majid S."/>
            <person name="Deole R."/>
            <person name="Brettin T.S."/>
            <person name="Bruce D."/>
            <person name="Delano S.F."/>
            <person name="Detter J.C."/>
            <person name="Gleasner C.D."/>
            <person name="Han C.S."/>
            <person name="Misra M."/>
            <person name="Reitenga K.G."/>
            <person name="Mikhailova N."/>
            <person name="Woyke T."/>
            <person name="Pitluck S."/>
            <person name="Nolan M."/>
            <person name="Land M.L."/>
            <person name="Saunders E."/>
            <person name="Tapia R."/>
            <person name="Lapidus A."/>
            <person name="Ivanova N."/>
            <person name="Hoff W.D."/>
        </authorList>
    </citation>
    <scope>NUCLEOTIDE SEQUENCE [LARGE SCALE GENOMIC DNA]</scope>
    <source>
        <strain evidence="4">DSM 244 / SL1</strain>
    </source>
</reference>
<dbReference type="SUPFAM" id="SSF53807">
    <property type="entry name" value="Helical backbone' metal receptor"/>
    <property type="match status" value="1"/>
</dbReference>
<proteinExistence type="predicted"/>
<dbReference type="Pfam" id="PF01497">
    <property type="entry name" value="Peripla_BP_2"/>
    <property type="match status" value="1"/>
</dbReference>
<evidence type="ECO:0000313" key="4">
    <source>
        <dbReference type="Proteomes" id="UP000000647"/>
    </source>
</evidence>
<dbReference type="AlphaFoldDB" id="A1WYC5"/>
<protein>
    <submittedName>
        <fullName evidence="3">Periplasmic binding protein</fullName>
    </submittedName>
</protein>
<dbReference type="RefSeq" id="WP_011814709.1">
    <property type="nucleotide sequence ID" value="NC_008789.1"/>
</dbReference>
<dbReference type="InterPro" id="IPR050902">
    <property type="entry name" value="ABC_Transporter_SBP"/>
</dbReference>
<keyword evidence="1" id="KW-0732">Signal</keyword>
<dbReference type="PROSITE" id="PS50983">
    <property type="entry name" value="FE_B12_PBP"/>
    <property type="match status" value="1"/>
</dbReference>
<evidence type="ECO:0000256" key="1">
    <source>
        <dbReference type="ARBA" id="ARBA00022729"/>
    </source>
</evidence>
<dbReference type="PANTHER" id="PTHR30535:SF34">
    <property type="entry name" value="MOLYBDATE-BINDING PROTEIN MOLA"/>
    <property type="match status" value="1"/>
</dbReference>
<evidence type="ECO:0000313" key="3">
    <source>
        <dbReference type="EMBL" id="ABM62687.1"/>
    </source>
</evidence>
<reference evidence="4" key="1">
    <citation type="submission" date="2006-12" db="EMBL/GenBank/DDBJ databases">
        <title>Complete sequence of Halorhodospira halophila SL1.</title>
        <authorList>
            <consortium name="US DOE Joint Genome Institute"/>
            <person name="Copeland A."/>
            <person name="Lucas S."/>
            <person name="Lapidus A."/>
            <person name="Barry K."/>
            <person name="Detter J.C."/>
            <person name="Glavina del Rio T."/>
            <person name="Hammon N."/>
            <person name="Israni S."/>
            <person name="Dalin E."/>
            <person name="Tice H."/>
            <person name="Pitluck S."/>
            <person name="Saunders E."/>
            <person name="Brettin T."/>
            <person name="Bruce D."/>
            <person name="Han C."/>
            <person name="Tapia R."/>
            <person name="Schmutz J."/>
            <person name="Larimer F."/>
            <person name="Land M."/>
            <person name="Hauser L."/>
            <person name="Kyrpides N."/>
            <person name="Mikhailova N."/>
            <person name="Hoff W."/>
            <person name="Richardson P."/>
        </authorList>
    </citation>
    <scope>NUCLEOTIDE SEQUENCE [LARGE SCALE GENOMIC DNA]</scope>
    <source>
        <strain evidence="4">DSM 244 / SL1</strain>
    </source>
</reference>
<dbReference type="HOGENOM" id="CLU_038034_2_5_6"/>
<keyword evidence="4" id="KW-1185">Reference proteome</keyword>